<sequence>MCLEQLGAVSGGKTVLCLVAVPKEGGRRKIVVRPERKVTECETIPRESRELAHRPRSAKKALRMLQESPQQHPPAHSDTKEMAFATAKMYKK</sequence>
<evidence type="ECO:0000313" key="3">
    <source>
        <dbReference type="EnsemblMetazoa" id="ASIC013118-PA"/>
    </source>
</evidence>
<name>A0A084W4L8_ANOSI</name>
<accession>A0A084W4L8</accession>
<dbReference type="VEuPathDB" id="VectorBase:ASIC013118"/>
<proteinExistence type="predicted"/>
<feature type="compositionally biased region" description="Basic and acidic residues" evidence="1">
    <location>
        <begin position="44"/>
        <end position="53"/>
    </location>
</feature>
<organism evidence="2">
    <name type="scientific">Anopheles sinensis</name>
    <name type="common">Mosquito</name>
    <dbReference type="NCBI Taxonomy" id="74873"/>
    <lineage>
        <taxon>Eukaryota</taxon>
        <taxon>Metazoa</taxon>
        <taxon>Ecdysozoa</taxon>
        <taxon>Arthropoda</taxon>
        <taxon>Hexapoda</taxon>
        <taxon>Insecta</taxon>
        <taxon>Pterygota</taxon>
        <taxon>Neoptera</taxon>
        <taxon>Endopterygota</taxon>
        <taxon>Diptera</taxon>
        <taxon>Nematocera</taxon>
        <taxon>Culicoidea</taxon>
        <taxon>Culicidae</taxon>
        <taxon>Anophelinae</taxon>
        <taxon>Anopheles</taxon>
    </lineage>
</organism>
<dbReference type="Proteomes" id="UP000030765">
    <property type="component" value="Unassembled WGS sequence"/>
</dbReference>
<evidence type="ECO:0000313" key="2">
    <source>
        <dbReference type="EMBL" id="KFB45162.1"/>
    </source>
</evidence>
<feature type="region of interest" description="Disordered" evidence="1">
    <location>
        <begin position="44"/>
        <end position="92"/>
    </location>
</feature>
<reference evidence="2 4" key="1">
    <citation type="journal article" date="2014" name="BMC Genomics">
        <title>Genome sequence of Anopheles sinensis provides insight into genetics basis of mosquito competence for malaria parasites.</title>
        <authorList>
            <person name="Zhou D."/>
            <person name="Zhang D."/>
            <person name="Ding G."/>
            <person name="Shi L."/>
            <person name="Hou Q."/>
            <person name="Ye Y."/>
            <person name="Xu Y."/>
            <person name="Zhou H."/>
            <person name="Xiong C."/>
            <person name="Li S."/>
            <person name="Yu J."/>
            <person name="Hong S."/>
            <person name="Yu X."/>
            <person name="Zou P."/>
            <person name="Chen C."/>
            <person name="Chang X."/>
            <person name="Wang W."/>
            <person name="Lv Y."/>
            <person name="Sun Y."/>
            <person name="Ma L."/>
            <person name="Shen B."/>
            <person name="Zhu C."/>
        </authorList>
    </citation>
    <scope>NUCLEOTIDE SEQUENCE [LARGE SCALE GENOMIC DNA]</scope>
</reference>
<dbReference type="AlphaFoldDB" id="A0A084W4L8"/>
<dbReference type="EMBL" id="KE525299">
    <property type="protein sequence ID" value="KFB45162.1"/>
    <property type="molecule type" value="Genomic_DNA"/>
</dbReference>
<evidence type="ECO:0000256" key="1">
    <source>
        <dbReference type="SAM" id="MobiDB-lite"/>
    </source>
</evidence>
<dbReference type="EMBL" id="ATLV01020346">
    <property type="status" value="NOT_ANNOTATED_CDS"/>
    <property type="molecule type" value="Genomic_DNA"/>
</dbReference>
<protein>
    <submittedName>
        <fullName evidence="2 3">Heavy metal translocating P-type ATPase</fullName>
    </submittedName>
</protein>
<keyword evidence="4" id="KW-1185">Reference proteome</keyword>
<gene>
    <name evidence="2" type="ORF">ZHAS_00013118</name>
</gene>
<evidence type="ECO:0000313" key="4">
    <source>
        <dbReference type="Proteomes" id="UP000030765"/>
    </source>
</evidence>
<dbReference type="EnsemblMetazoa" id="ASIC013118-RA">
    <property type="protein sequence ID" value="ASIC013118-PA"/>
    <property type="gene ID" value="ASIC013118"/>
</dbReference>
<reference evidence="3" key="2">
    <citation type="submission" date="2020-05" db="UniProtKB">
        <authorList>
            <consortium name="EnsemblMetazoa"/>
        </authorList>
    </citation>
    <scope>IDENTIFICATION</scope>
</reference>